<accession>A0A1W6WX61</accession>
<keyword evidence="1" id="KW-0812">Transmembrane</keyword>
<evidence type="ECO:0000256" key="1">
    <source>
        <dbReference type="SAM" id="Phobius"/>
    </source>
</evidence>
<sequence length="56" mass="6285">MSGTIMILLYICFGMSAVFSLIKEFGEPQINRFLVLVDPLILLGALFLVDNIFISF</sequence>
<dbReference type="Proteomes" id="UP000194143">
    <property type="component" value="Plasmid poh1"/>
</dbReference>
<keyword evidence="1" id="KW-0472">Membrane</keyword>
<reference evidence="2 3" key="1">
    <citation type="submission" date="2017-04" db="EMBL/GenBank/DDBJ databases">
        <title>Complete Genome Sequence of Bacillus thuringiensis type Strain ATCC 10792.</title>
        <authorList>
            <person name="Oh D.-H."/>
            <person name="Park B.-J."/>
            <person name="Shuai W."/>
            <person name="Chelliah R."/>
        </authorList>
    </citation>
    <scope>NUCLEOTIDE SEQUENCE [LARGE SCALE GENOMIC DNA]</scope>
    <source>
        <strain evidence="2 3">ATCC 10792</strain>
        <plasmid evidence="2 3">poh1</plasmid>
    </source>
</reference>
<gene>
    <name evidence="2" type="ORF">CAB88_29430</name>
</gene>
<proteinExistence type="predicted"/>
<dbReference type="EMBL" id="CP021062">
    <property type="protein sequence ID" value="ARP61157.1"/>
    <property type="molecule type" value="Genomic_DNA"/>
</dbReference>
<keyword evidence="3" id="KW-1185">Reference proteome</keyword>
<keyword evidence="2" id="KW-0614">Plasmid</keyword>
<dbReference type="AlphaFoldDB" id="A0A1W6WX61"/>
<protein>
    <submittedName>
        <fullName evidence="2">Uncharacterized protein</fullName>
    </submittedName>
</protein>
<name>A0A1W6WX61_BACTU</name>
<evidence type="ECO:0000313" key="2">
    <source>
        <dbReference type="EMBL" id="ARP61157.1"/>
    </source>
</evidence>
<feature type="transmembrane region" description="Helical" evidence="1">
    <location>
        <begin position="34"/>
        <end position="54"/>
    </location>
</feature>
<organism evidence="2 3">
    <name type="scientific">Bacillus thuringiensis</name>
    <dbReference type="NCBI Taxonomy" id="1428"/>
    <lineage>
        <taxon>Bacteria</taxon>
        <taxon>Bacillati</taxon>
        <taxon>Bacillota</taxon>
        <taxon>Bacilli</taxon>
        <taxon>Bacillales</taxon>
        <taxon>Bacillaceae</taxon>
        <taxon>Bacillus</taxon>
        <taxon>Bacillus cereus group</taxon>
    </lineage>
</organism>
<evidence type="ECO:0000313" key="3">
    <source>
        <dbReference type="Proteomes" id="UP000194143"/>
    </source>
</evidence>
<geneLocation type="plasmid" evidence="2 3">
    <name>poh1</name>
</geneLocation>
<keyword evidence="1" id="KW-1133">Transmembrane helix</keyword>
<feature type="transmembrane region" description="Helical" evidence="1">
    <location>
        <begin position="6"/>
        <end position="22"/>
    </location>
</feature>